<accession>A0AAJ5ZGP2</accession>
<evidence type="ECO:0000259" key="2">
    <source>
        <dbReference type="Pfam" id="PF13690"/>
    </source>
</evidence>
<dbReference type="Gene3D" id="3.40.1550.10">
    <property type="entry name" value="CheC-like"/>
    <property type="match status" value="1"/>
</dbReference>
<dbReference type="InterPro" id="IPR038756">
    <property type="entry name" value="CheX-like"/>
</dbReference>
<gene>
    <name evidence="3" type="ORF">GKO46_08020</name>
    <name evidence="4" type="ORF">GKO48_02025</name>
</gene>
<reference evidence="5 6" key="1">
    <citation type="submission" date="2019-11" db="EMBL/GenBank/DDBJ databases">
        <authorList>
            <person name="Cho J.-C."/>
        </authorList>
    </citation>
    <scope>NUCLEOTIDE SEQUENCE [LARGE SCALE GENOMIC DNA]</scope>
    <source>
        <strain evidence="4 5">JH1073</strain>
        <strain evidence="3 6">JH702</strain>
    </source>
</reference>
<organism evidence="4 5">
    <name type="scientific">Candidatus Lucifugimonas marina</name>
    <dbReference type="NCBI Taxonomy" id="3038979"/>
    <lineage>
        <taxon>Bacteria</taxon>
        <taxon>Bacillati</taxon>
        <taxon>Chloroflexota</taxon>
        <taxon>Dehalococcoidia</taxon>
        <taxon>SAR202 cluster</taxon>
        <taxon>Candidatus Lucifugimonadales</taxon>
        <taxon>Candidatus Lucifugimonadaceae</taxon>
        <taxon>Candidatus Lucifugimonas</taxon>
    </lineage>
</organism>
<reference evidence="4" key="2">
    <citation type="journal article" date="2023" name="Nat. Commun.">
        <title>Cultivation of marine bacteria of the SAR202 clade.</title>
        <authorList>
            <person name="Lim Y."/>
            <person name="Seo J.H."/>
            <person name="Giovannoni S.J."/>
            <person name="Kang I."/>
            <person name="Cho J.C."/>
        </authorList>
    </citation>
    <scope>NUCLEOTIDE SEQUENCE</scope>
    <source>
        <strain evidence="4">JH1073</strain>
    </source>
</reference>
<evidence type="ECO:0000313" key="3">
    <source>
        <dbReference type="EMBL" id="MDG0867018.1"/>
    </source>
</evidence>
<keyword evidence="1" id="KW-0145">Chemotaxis</keyword>
<dbReference type="EMBL" id="WMBE01000002">
    <property type="protein sequence ID" value="MDG0867018.1"/>
    <property type="molecule type" value="Genomic_DNA"/>
</dbReference>
<dbReference type="InterPro" id="IPR028051">
    <property type="entry name" value="CheX-like_dom"/>
</dbReference>
<dbReference type="Proteomes" id="UP001321249">
    <property type="component" value="Unassembled WGS sequence"/>
</dbReference>
<keyword evidence="5" id="KW-1185">Reference proteome</keyword>
<dbReference type="Proteomes" id="UP001219901">
    <property type="component" value="Chromosome"/>
</dbReference>
<sequence>MRQEFVNPFIGPAQMVWQKEFGVPLEIAGAEAVSYQYTTDDITAIIGVSGKLEGNVLYGFSDEVSSEVVKRMIGEDMDARDPTALSALGEIANVITGNAATELASNGFTCDISPPVIIEPRGSTLTSTVPKQILVTFKSDLGTLTARIGLSENARYEEKVA</sequence>
<dbReference type="GO" id="GO:0006935">
    <property type="term" value="P:chemotaxis"/>
    <property type="evidence" value="ECO:0007669"/>
    <property type="project" value="UniProtKB-KW"/>
</dbReference>
<evidence type="ECO:0000313" key="4">
    <source>
        <dbReference type="EMBL" id="WFG38431.1"/>
    </source>
</evidence>
<dbReference type="PANTHER" id="PTHR39452">
    <property type="entry name" value="CHEY-P PHOSPHATASE CHEX"/>
    <property type="match status" value="1"/>
</dbReference>
<protein>
    <recommendedName>
        <fullName evidence="2">Chemotaxis phosphatase CheX-like domain-containing protein</fullName>
    </recommendedName>
</protein>
<dbReference type="RefSeq" id="WP_342824956.1">
    <property type="nucleotide sequence ID" value="NZ_CP046146.1"/>
</dbReference>
<dbReference type="InterPro" id="IPR028976">
    <property type="entry name" value="CheC-like_sf"/>
</dbReference>
<evidence type="ECO:0000313" key="6">
    <source>
        <dbReference type="Proteomes" id="UP001321249"/>
    </source>
</evidence>
<dbReference type="Pfam" id="PF13690">
    <property type="entry name" value="CheX"/>
    <property type="match status" value="1"/>
</dbReference>
<reference evidence="5" key="3">
    <citation type="submission" date="2023-06" db="EMBL/GenBank/DDBJ databases">
        <title>Pangenomics reveal diversification of enzyme families and niche specialization in globally abundant SAR202 bacteria.</title>
        <authorList>
            <person name="Saw J.H.W."/>
        </authorList>
    </citation>
    <scope>NUCLEOTIDE SEQUENCE [LARGE SCALE GENOMIC DNA]</scope>
    <source>
        <strain evidence="5">JH1073</strain>
    </source>
</reference>
<dbReference type="CDD" id="cd17906">
    <property type="entry name" value="CheX"/>
    <property type="match status" value="1"/>
</dbReference>
<dbReference type="EMBL" id="CP046147">
    <property type="protein sequence ID" value="WFG38431.1"/>
    <property type="molecule type" value="Genomic_DNA"/>
</dbReference>
<dbReference type="SUPFAM" id="SSF103039">
    <property type="entry name" value="CheC-like"/>
    <property type="match status" value="1"/>
</dbReference>
<name>A0AAJ5ZGP2_9CHLR</name>
<evidence type="ECO:0000313" key="5">
    <source>
        <dbReference type="Proteomes" id="UP001219901"/>
    </source>
</evidence>
<dbReference type="PANTHER" id="PTHR39452:SF1">
    <property type="entry name" value="CHEY-P PHOSPHATASE CHEX"/>
    <property type="match status" value="1"/>
</dbReference>
<dbReference type="AlphaFoldDB" id="A0AAJ5ZGP2"/>
<proteinExistence type="predicted"/>
<feature type="domain" description="Chemotaxis phosphatase CheX-like" evidence="2">
    <location>
        <begin position="42"/>
        <end position="132"/>
    </location>
</feature>
<evidence type="ECO:0000256" key="1">
    <source>
        <dbReference type="ARBA" id="ARBA00022500"/>
    </source>
</evidence>